<evidence type="ECO:0000313" key="3">
    <source>
        <dbReference type="Proteomes" id="UP000076154"/>
    </source>
</evidence>
<proteinExistence type="predicted"/>
<gene>
    <name evidence="2" type="ORF">Hypma_001639</name>
</gene>
<dbReference type="Proteomes" id="UP000076154">
    <property type="component" value="Unassembled WGS sequence"/>
</dbReference>
<feature type="region of interest" description="Disordered" evidence="1">
    <location>
        <begin position="21"/>
        <end position="49"/>
    </location>
</feature>
<protein>
    <submittedName>
        <fullName evidence="2">Uncharacterized protein</fullName>
    </submittedName>
</protein>
<keyword evidence="3" id="KW-1185">Reference proteome</keyword>
<name>A0A369J7P4_HYPMA</name>
<reference evidence="2" key="1">
    <citation type="submission" date="2018-04" db="EMBL/GenBank/DDBJ databases">
        <title>Whole genome sequencing of Hypsizygus marmoreus.</title>
        <authorList>
            <person name="Choi I.-G."/>
            <person name="Min B."/>
            <person name="Kim J.-G."/>
            <person name="Kim S."/>
            <person name="Oh Y.-L."/>
            <person name="Kong W.-S."/>
            <person name="Park H."/>
            <person name="Jeong J."/>
            <person name="Song E.-S."/>
        </authorList>
    </citation>
    <scope>NUCLEOTIDE SEQUENCE [LARGE SCALE GENOMIC DNA]</scope>
    <source>
        <strain evidence="2">51987-8</strain>
    </source>
</reference>
<accession>A0A369J7P4</accession>
<evidence type="ECO:0000313" key="2">
    <source>
        <dbReference type="EMBL" id="RDB17432.1"/>
    </source>
</evidence>
<comment type="caution">
    <text evidence="2">The sequence shown here is derived from an EMBL/GenBank/DDBJ whole genome shotgun (WGS) entry which is preliminary data.</text>
</comment>
<dbReference type="EMBL" id="LUEZ02000112">
    <property type="protein sequence ID" value="RDB17432.1"/>
    <property type="molecule type" value="Genomic_DNA"/>
</dbReference>
<dbReference type="AlphaFoldDB" id="A0A369J7P4"/>
<organism evidence="2 3">
    <name type="scientific">Hypsizygus marmoreus</name>
    <name type="common">White beech mushroom</name>
    <name type="synonym">Agaricus marmoreus</name>
    <dbReference type="NCBI Taxonomy" id="39966"/>
    <lineage>
        <taxon>Eukaryota</taxon>
        <taxon>Fungi</taxon>
        <taxon>Dikarya</taxon>
        <taxon>Basidiomycota</taxon>
        <taxon>Agaricomycotina</taxon>
        <taxon>Agaricomycetes</taxon>
        <taxon>Agaricomycetidae</taxon>
        <taxon>Agaricales</taxon>
        <taxon>Tricholomatineae</taxon>
        <taxon>Lyophyllaceae</taxon>
        <taxon>Hypsizygus</taxon>
    </lineage>
</organism>
<evidence type="ECO:0000256" key="1">
    <source>
        <dbReference type="SAM" id="MobiDB-lite"/>
    </source>
</evidence>
<sequence length="203" mass="22672">MLEVFENVLVIFQKWNRAHSQHPPLRAPTSPSANSHPKRPSTHPLTLSNAVFVPSHPSPSSSSSNTPTILLTVSPSPSRVSPASYLPPSIPPYLFRFSFSSPLMHHLLLVHHLPVCLPLLPSHVLLARIPHTPRPPRCLPPFPLRPPLLHPSHLLNSIPLPRLRCPLKPRQAFRPTLLCQPLRCTEVTRIEALEHSEQSMTGH</sequence>
<dbReference type="InParanoid" id="A0A369J7P4"/>